<dbReference type="EMBL" id="BLXT01004630">
    <property type="protein sequence ID" value="GFO15779.1"/>
    <property type="molecule type" value="Genomic_DNA"/>
</dbReference>
<accession>A0AAV4BBP1</accession>
<keyword evidence="3" id="KW-1185">Reference proteome</keyword>
<comment type="caution">
    <text evidence="2">The sequence shown here is derived from an EMBL/GenBank/DDBJ whole genome shotgun (WGS) entry which is preliminary data.</text>
</comment>
<feature type="compositionally biased region" description="Polar residues" evidence="1">
    <location>
        <begin position="7"/>
        <end position="20"/>
    </location>
</feature>
<proteinExistence type="predicted"/>
<reference evidence="2 3" key="1">
    <citation type="journal article" date="2021" name="Elife">
        <title>Chloroplast acquisition without the gene transfer in kleptoplastic sea slugs, Plakobranchus ocellatus.</title>
        <authorList>
            <person name="Maeda T."/>
            <person name="Takahashi S."/>
            <person name="Yoshida T."/>
            <person name="Shimamura S."/>
            <person name="Takaki Y."/>
            <person name="Nagai Y."/>
            <person name="Toyoda A."/>
            <person name="Suzuki Y."/>
            <person name="Arimoto A."/>
            <person name="Ishii H."/>
            <person name="Satoh N."/>
            <person name="Nishiyama T."/>
            <person name="Hasebe M."/>
            <person name="Maruyama T."/>
            <person name="Minagawa J."/>
            <person name="Obokata J."/>
            <person name="Shigenobu S."/>
        </authorList>
    </citation>
    <scope>NUCLEOTIDE SEQUENCE [LARGE SCALE GENOMIC DNA]</scope>
</reference>
<evidence type="ECO:0000256" key="1">
    <source>
        <dbReference type="SAM" id="MobiDB-lite"/>
    </source>
</evidence>
<feature type="compositionally biased region" description="Basic residues" evidence="1">
    <location>
        <begin position="48"/>
        <end position="63"/>
    </location>
</feature>
<protein>
    <submittedName>
        <fullName evidence="2">Uncharacterized protein</fullName>
    </submittedName>
</protein>
<gene>
    <name evidence="2" type="ORF">PoB_004228400</name>
</gene>
<evidence type="ECO:0000313" key="2">
    <source>
        <dbReference type="EMBL" id="GFO15779.1"/>
    </source>
</evidence>
<dbReference type="Proteomes" id="UP000735302">
    <property type="component" value="Unassembled WGS sequence"/>
</dbReference>
<dbReference type="AlphaFoldDB" id="A0AAV4BBP1"/>
<feature type="region of interest" description="Disordered" evidence="1">
    <location>
        <begin position="1"/>
        <end position="79"/>
    </location>
</feature>
<organism evidence="2 3">
    <name type="scientific">Plakobranchus ocellatus</name>
    <dbReference type="NCBI Taxonomy" id="259542"/>
    <lineage>
        <taxon>Eukaryota</taxon>
        <taxon>Metazoa</taxon>
        <taxon>Spiralia</taxon>
        <taxon>Lophotrochozoa</taxon>
        <taxon>Mollusca</taxon>
        <taxon>Gastropoda</taxon>
        <taxon>Heterobranchia</taxon>
        <taxon>Euthyneura</taxon>
        <taxon>Panpulmonata</taxon>
        <taxon>Sacoglossa</taxon>
        <taxon>Placobranchoidea</taxon>
        <taxon>Plakobranchidae</taxon>
        <taxon>Plakobranchus</taxon>
    </lineage>
</organism>
<name>A0AAV4BBP1_9GAST</name>
<sequence>MVGVGSTVASESALRSSGTHLSRVRVPSSAPWPDGVPKSLRSPCCSGHAHHSRHAHSSKHGPKKATPTAARELAKRSDKEVNVQIFKTAEEIRAVERHLMRLRQQLARNESRY</sequence>
<evidence type="ECO:0000313" key="3">
    <source>
        <dbReference type="Proteomes" id="UP000735302"/>
    </source>
</evidence>